<dbReference type="OrthoDB" id="2374761at2"/>
<protein>
    <recommendedName>
        <fullName evidence="3">DUF1641 domain-containing protein</fullName>
    </recommendedName>
</protein>
<dbReference type="RefSeq" id="WP_054968026.1">
    <property type="nucleotide sequence ID" value="NZ_LJCO01000019.1"/>
</dbReference>
<dbReference type="InterPro" id="IPR012440">
    <property type="entry name" value="DUF1641"/>
</dbReference>
<sequence>MPDSIATMEAERAATSQADAFELLLKPEYQEALHDIVEQLPKLAVVMSLFGKLYDVASEALTDGELMGSLEELLKQKTQPIKESYANLSWAAKEAKERAESETAPIGVFGILRMLKDPMVQKNLKLVSAFLSVMGERSKTTAD</sequence>
<evidence type="ECO:0000313" key="1">
    <source>
        <dbReference type="EMBL" id="KPV44924.1"/>
    </source>
</evidence>
<accession>A0A0P9CYV7</accession>
<dbReference type="STRING" id="471514.AN477_04740"/>
<dbReference type="Proteomes" id="UP000050482">
    <property type="component" value="Unassembled WGS sequence"/>
</dbReference>
<comment type="caution">
    <text evidence="1">The sequence shown here is derived from an EMBL/GenBank/DDBJ whole genome shotgun (WGS) entry which is preliminary data.</text>
</comment>
<dbReference type="PANTHER" id="PTHR39180:SF2">
    <property type="entry name" value="DUF1641 DOMAIN-CONTAINING PROTEIN"/>
    <property type="match status" value="1"/>
</dbReference>
<dbReference type="Pfam" id="PF07849">
    <property type="entry name" value="DUF1641"/>
    <property type="match status" value="1"/>
</dbReference>
<organism evidence="1 2">
    <name type="scientific">Alicyclobacillus ferrooxydans</name>
    <dbReference type="NCBI Taxonomy" id="471514"/>
    <lineage>
        <taxon>Bacteria</taxon>
        <taxon>Bacillati</taxon>
        <taxon>Bacillota</taxon>
        <taxon>Bacilli</taxon>
        <taxon>Bacillales</taxon>
        <taxon>Alicyclobacillaceae</taxon>
        <taxon>Alicyclobacillus</taxon>
    </lineage>
</organism>
<evidence type="ECO:0000313" key="2">
    <source>
        <dbReference type="Proteomes" id="UP000050482"/>
    </source>
</evidence>
<dbReference type="PANTHER" id="PTHR39180">
    <property type="match status" value="1"/>
</dbReference>
<dbReference type="EMBL" id="LJCO01000019">
    <property type="protein sequence ID" value="KPV44924.1"/>
    <property type="molecule type" value="Genomic_DNA"/>
</dbReference>
<keyword evidence="2" id="KW-1185">Reference proteome</keyword>
<evidence type="ECO:0008006" key="3">
    <source>
        <dbReference type="Google" id="ProtNLM"/>
    </source>
</evidence>
<reference evidence="1 2" key="1">
    <citation type="submission" date="2015-09" db="EMBL/GenBank/DDBJ databases">
        <title>Draft genome sequence of Alicyclobacillus ferrooxydans DSM 22381.</title>
        <authorList>
            <person name="Hemp J."/>
        </authorList>
    </citation>
    <scope>NUCLEOTIDE SEQUENCE [LARGE SCALE GENOMIC DNA]</scope>
    <source>
        <strain evidence="1 2">TC-34</strain>
    </source>
</reference>
<name>A0A0P9CYV7_9BACL</name>
<dbReference type="AlphaFoldDB" id="A0A0P9CYV7"/>
<gene>
    <name evidence="1" type="ORF">AN477_04740</name>
</gene>
<proteinExistence type="predicted"/>
<dbReference type="PATRIC" id="fig|471514.4.peg.3104"/>